<dbReference type="Pfam" id="PF00179">
    <property type="entry name" value="UQ_con"/>
    <property type="match status" value="1"/>
</dbReference>
<dbReference type="InterPro" id="IPR016135">
    <property type="entry name" value="UBQ-conjugating_enzyme/RWD"/>
</dbReference>
<evidence type="ECO:0000313" key="4">
    <source>
        <dbReference type="Proteomes" id="UP001212997"/>
    </source>
</evidence>
<keyword evidence="4" id="KW-1185">Reference proteome</keyword>
<accession>A0AAD5VDR7</accession>
<evidence type="ECO:0000259" key="2">
    <source>
        <dbReference type="PROSITE" id="PS50127"/>
    </source>
</evidence>
<reference evidence="3" key="1">
    <citation type="submission" date="2022-07" db="EMBL/GenBank/DDBJ databases">
        <title>Genome Sequence of Physisporinus lineatus.</title>
        <authorList>
            <person name="Buettner E."/>
        </authorList>
    </citation>
    <scope>NUCLEOTIDE SEQUENCE</scope>
    <source>
        <strain evidence="3">VT162</strain>
    </source>
</reference>
<gene>
    <name evidence="3" type="ORF">NLI96_g741</name>
</gene>
<evidence type="ECO:0000313" key="3">
    <source>
        <dbReference type="EMBL" id="KAJ3491385.1"/>
    </source>
</evidence>
<dbReference type="SUPFAM" id="SSF54495">
    <property type="entry name" value="UBC-like"/>
    <property type="match status" value="1"/>
</dbReference>
<sequence length="238" mass="26242">MASKAAYKRLNKEYVAMQREPPPFVWAAPDEKNILTWNYIIRGPPDSPFAGGEYHASYFFLRSTHLSRQGSSLTGLLSFMLSDEMTTGSVTTTDTDKRAYAARSHAWNIEQRRFKDAFPDYCTPTAQPLPNMGEKERGTSNAAESTTPTSPTQLNPPIEPLIQRTTPNPPPVVRMVQATPVARPLMNAPTSGNALVNGNGDGHGPTGWSGGWRQLLWEKWRWGVVLALALVVSRLSSA</sequence>
<dbReference type="PROSITE" id="PS50127">
    <property type="entry name" value="UBC_2"/>
    <property type="match status" value="1"/>
</dbReference>
<feature type="region of interest" description="Disordered" evidence="1">
    <location>
        <begin position="124"/>
        <end position="171"/>
    </location>
</feature>
<feature type="compositionally biased region" description="Polar residues" evidence="1">
    <location>
        <begin position="139"/>
        <end position="155"/>
    </location>
</feature>
<dbReference type="Proteomes" id="UP001212997">
    <property type="component" value="Unassembled WGS sequence"/>
</dbReference>
<evidence type="ECO:0000256" key="1">
    <source>
        <dbReference type="SAM" id="MobiDB-lite"/>
    </source>
</evidence>
<dbReference type="Gene3D" id="3.10.110.10">
    <property type="entry name" value="Ubiquitin Conjugating Enzyme"/>
    <property type="match status" value="2"/>
</dbReference>
<dbReference type="EMBL" id="JANAWD010000013">
    <property type="protein sequence ID" value="KAJ3491385.1"/>
    <property type="molecule type" value="Genomic_DNA"/>
</dbReference>
<comment type="caution">
    <text evidence="3">The sequence shown here is derived from an EMBL/GenBank/DDBJ whole genome shotgun (WGS) entry which is preliminary data.</text>
</comment>
<name>A0AAD5VDR7_9APHY</name>
<feature type="domain" description="UBC core" evidence="2">
    <location>
        <begin position="5"/>
        <end position="60"/>
    </location>
</feature>
<dbReference type="AlphaFoldDB" id="A0AAD5VDR7"/>
<organism evidence="3 4">
    <name type="scientific">Meripilus lineatus</name>
    <dbReference type="NCBI Taxonomy" id="2056292"/>
    <lineage>
        <taxon>Eukaryota</taxon>
        <taxon>Fungi</taxon>
        <taxon>Dikarya</taxon>
        <taxon>Basidiomycota</taxon>
        <taxon>Agaricomycotina</taxon>
        <taxon>Agaricomycetes</taxon>
        <taxon>Polyporales</taxon>
        <taxon>Meripilaceae</taxon>
        <taxon>Meripilus</taxon>
    </lineage>
</organism>
<proteinExistence type="predicted"/>
<protein>
    <recommendedName>
        <fullName evidence="2">UBC core domain-containing protein</fullName>
    </recommendedName>
</protein>
<dbReference type="InterPro" id="IPR000608">
    <property type="entry name" value="UBC"/>
</dbReference>